<evidence type="ECO:0000256" key="1">
    <source>
        <dbReference type="SAM" id="MobiDB-lite"/>
    </source>
</evidence>
<evidence type="ECO:0000259" key="2">
    <source>
        <dbReference type="PROSITE" id="PS52002"/>
    </source>
</evidence>
<dbReference type="Pfam" id="PF01423">
    <property type="entry name" value="LSM"/>
    <property type="match status" value="1"/>
</dbReference>
<dbReference type="GO" id="GO:1990904">
    <property type="term" value="C:ribonucleoprotein complex"/>
    <property type="evidence" value="ECO:0007669"/>
    <property type="project" value="UniProtKB-KW"/>
</dbReference>
<accession>A0A4Z1SMI1</accession>
<dbReference type="Gene3D" id="2.30.30.100">
    <property type="match status" value="1"/>
</dbReference>
<dbReference type="SUPFAM" id="SSF50182">
    <property type="entry name" value="Sm-like ribonucleoproteins"/>
    <property type="match status" value="1"/>
</dbReference>
<dbReference type="VEuPathDB" id="GiardiaDB:GMRT_10524"/>
<dbReference type="InterPro" id="IPR010920">
    <property type="entry name" value="LSM_dom_sf"/>
</dbReference>
<feature type="compositionally biased region" description="Polar residues" evidence="1">
    <location>
        <begin position="88"/>
        <end position="97"/>
    </location>
</feature>
<dbReference type="InterPro" id="IPR047575">
    <property type="entry name" value="Sm"/>
</dbReference>
<dbReference type="InterPro" id="IPR001163">
    <property type="entry name" value="Sm_dom_euk/arc"/>
</dbReference>
<dbReference type="EMBL" id="VDLU01000004">
    <property type="protein sequence ID" value="TNJ26896.1"/>
    <property type="molecule type" value="Genomic_DNA"/>
</dbReference>
<proteinExistence type="predicted"/>
<dbReference type="PROSITE" id="PS52002">
    <property type="entry name" value="SM"/>
    <property type="match status" value="1"/>
</dbReference>
<evidence type="ECO:0000313" key="4">
    <source>
        <dbReference type="Proteomes" id="UP000315496"/>
    </source>
</evidence>
<protein>
    <submittedName>
        <fullName evidence="3">Putative Small nuclear ribonucleoprotein B</fullName>
    </submittedName>
</protein>
<keyword evidence="4" id="KW-1185">Reference proteome</keyword>
<keyword evidence="3" id="KW-0687">Ribonucleoprotein</keyword>
<dbReference type="OrthoDB" id="2020720at2759"/>
<reference evidence="3 4" key="1">
    <citation type="submission" date="2019-05" db="EMBL/GenBank/DDBJ databases">
        <title>The compact genome of Giardia muris reveals important steps in the evolution of intestinal protozoan parasites.</title>
        <authorList>
            <person name="Xu F."/>
            <person name="Jimenez-Gonzalez A."/>
            <person name="Einarsson E."/>
            <person name="Astvaldsson A."/>
            <person name="Peirasmaki D."/>
            <person name="Eckmann L."/>
            <person name="Andersson J.O."/>
            <person name="Svard S.G."/>
            <person name="Jerlstrom-Hultqvist J."/>
        </authorList>
    </citation>
    <scope>NUCLEOTIDE SEQUENCE [LARGE SCALE GENOMIC DNA]</scope>
    <source>
        <strain evidence="3 4">Roberts-Thomson</strain>
    </source>
</reference>
<organism evidence="3 4">
    <name type="scientific">Giardia muris</name>
    <dbReference type="NCBI Taxonomy" id="5742"/>
    <lineage>
        <taxon>Eukaryota</taxon>
        <taxon>Metamonada</taxon>
        <taxon>Diplomonadida</taxon>
        <taxon>Hexamitidae</taxon>
        <taxon>Giardiinae</taxon>
        <taxon>Giardia</taxon>
    </lineage>
</organism>
<dbReference type="AlphaFoldDB" id="A0A4Z1SMI1"/>
<dbReference type="Proteomes" id="UP000315496">
    <property type="component" value="Chromosome 4"/>
</dbReference>
<evidence type="ECO:0000313" key="3">
    <source>
        <dbReference type="EMBL" id="TNJ26896.1"/>
    </source>
</evidence>
<dbReference type="GO" id="GO:0003723">
    <property type="term" value="F:RNA binding"/>
    <property type="evidence" value="ECO:0007669"/>
    <property type="project" value="InterPro"/>
</dbReference>
<dbReference type="SMART" id="SM00651">
    <property type="entry name" value="Sm"/>
    <property type="match status" value="1"/>
</dbReference>
<feature type="domain" description="Sm" evidence="2">
    <location>
        <begin position="1"/>
        <end position="78"/>
    </location>
</feature>
<sequence length="113" mass="12406">MTDRLDVSLLNHPVTVHGLNGYTYTGRLLDMDRHMNLLLDDCALRKRPGKEQTGLPSQLGLVALRGTEVAFIVEDSLLLDAPPPSSSQKEPTVTVPPSKQPRLAIPGLIRRSQ</sequence>
<comment type="caution">
    <text evidence="3">The sequence shown here is derived from an EMBL/GenBank/DDBJ whole genome shotgun (WGS) entry which is preliminary data.</text>
</comment>
<feature type="region of interest" description="Disordered" evidence="1">
    <location>
        <begin position="80"/>
        <end position="113"/>
    </location>
</feature>
<gene>
    <name evidence="3" type="ORF">GMRT_10524</name>
</gene>
<name>A0A4Z1SMI1_GIAMU</name>